<reference evidence="1 2" key="1">
    <citation type="submission" date="2021-05" db="EMBL/GenBank/DDBJ databases">
        <title>Molecular characterization for Shewanella algae harboring chromosomal blaOXA-55-like strains isolated from clinical and environment sample.</title>
        <authorList>
            <person name="Ohama Y."/>
            <person name="Aoki K."/>
            <person name="Harada S."/>
            <person name="Moriya K."/>
            <person name="Ishii Y."/>
            <person name="Tateda K."/>
        </authorList>
    </citation>
    <scope>NUCLEOTIDE SEQUENCE [LARGE SCALE GENOMIC DNA]</scope>
    <source>
        <strain evidence="1 2">MBTL60-118</strain>
    </source>
</reference>
<organism evidence="1 2">
    <name type="scientific">Shewanella colwelliana</name>
    <name type="common">Alteromonas colwelliana</name>
    <dbReference type="NCBI Taxonomy" id="23"/>
    <lineage>
        <taxon>Bacteria</taxon>
        <taxon>Pseudomonadati</taxon>
        <taxon>Pseudomonadota</taxon>
        <taxon>Gammaproteobacteria</taxon>
        <taxon>Alteromonadales</taxon>
        <taxon>Shewanellaceae</taxon>
        <taxon>Shewanella</taxon>
    </lineage>
</organism>
<dbReference type="Proteomes" id="UP000773469">
    <property type="component" value="Unassembled WGS sequence"/>
</dbReference>
<accession>A0ABQ4P0K5</accession>
<gene>
    <name evidence="1" type="ORF">TUM3794_20470</name>
</gene>
<proteinExistence type="predicted"/>
<keyword evidence="2" id="KW-1185">Reference proteome</keyword>
<sequence>MSNNLSEFFLADRTLWKINKYIRKDVKAAHLAKTITKLMHDNFSTLTLAQLDKKHIEHGFSLKFEISAISSMAMEELLGRSIYPTLDKQLIFDAWELVYREGVCPAHSNYQ</sequence>
<dbReference type="RefSeq" id="WP_220756926.1">
    <property type="nucleotide sequence ID" value="NZ_BPEU01000013.1"/>
</dbReference>
<dbReference type="EMBL" id="BPEU01000013">
    <property type="protein sequence ID" value="GIU41030.1"/>
    <property type="molecule type" value="Genomic_DNA"/>
</dbReference>
<protein>
    <submittedName>
        <fullName evidence="1">Uncharacterized protein</fullName>
    </submittedName>
</protein>
<comment type="caution">
    <text evidence="1">The sequence shown here is derived from an EMBL/GenBank/DDBJ whole genome shotgun (WGS) entry which is preliminary data.</text>
</comment>
<evidence type="ECO:0000313" key="2">
    <source>
        <dbReference type="Proteomes" id="UP000773469"/>
    </source>
</evidence>
<name>A0ABQ4P0K5_SHECO</name>
<evidence type="ECO:0000313" key="1">
    <source>
        <dbReference type="EMBL" id="GIU41030.1"/>
    </source>
</evidence>